<comment type="caution">
    <text evidence="5">The sequence shown here is derived from an EMBL/GenBank/DDBJ whole genome shotgun (WGS) entry which is preliminary data.</text>
</comment>
<reference evidence="5 6" key="1">
    <citation type="journal article" date="2019" name="Int. J. Syst. Evol. Microbiol.">
        <title>The Global Catalogue of Microorganisms (GCM) 10K type strain sequencing project: providing services to taxonomists for standard genome sequencing and annotation.</title>
        <authorList>
            <consortium name="The Broad Institute Genomics Platform"/>
            <consortium name="The Broad Institute Genome Sequencing Center for Infectious Disease"/>
            <person name="Wu L."/>
            <person name="Ma J."/>
        </authorList>
    </citation>
    <scope>NUCLEOTIDE SEQUENCE [LARGE SCALE GENOMIC DNA]</scope>
    <source>
        <strain evidence="5 6">JCM 16009</strain>
    </source>
</reference>
<dbReference type="PANTHER" id="PTHR43214:SF41">
    <property type="entry name" value="NITRATE_NITRITE RESPONSE REGULATOR PROTEIN NARP"/>
    <property type="match status" value="1"/>
</dbReference>
<dbReference type="Proteomes" id="UP001500449">
    <property type="component" value="Unassembled WGS sequence"/>
</dbReference>
<dbReference type="RefSeq" id="WP_344421055.1">
    <property type="nucleotide sequence ID" value="NZ_BAAAQK010000018.1"/>
</dbReference>
<evidence type="ECO:0000259" key="4">
    <source>
        <dbReference type="PROSITE" id="PS50043"/>
    </source>
</evidence>
<dbReference type="PANTHER" id="PTHR43214">
    <property type="entry name" value="TWO-COMPONENT RESPONSE REGULATOR"/>
    <property type="match status" value="1"/>
</dbReference>
<organism evidence="5 6">
    <name type="scientific">Pseudonocardia ailaonensis</name>
    <dbReference type="NCBI Taxonomy" id="367279"/>
    <lineage>
        <taxon>Bacteria</taxon>
        <taxon>Bacillati</taxon>
        <taxon>Actinomycetota</taxon>
        <taxon>Actinomycetes</taxon>
        <taxon>Pseudonocardiales</taxon>
        <taxon>Pseudonocardiaceae</taxon>
        <taxon>Pseudonocardia</taxon>
    </lineage>
</organism>
<evidence type="ECO:0000256" key="1">
    <source>
        <dbReference type="ARBA" id="ARBA00023015"/>
    </source>
</evidence>
<name>A0ABN2NDN6_9PSEU</name>
<evidence type="ECO:0000313" key="6">
    <source>
        <dbReference type="Proteomes" id="UP001500449"/>
    </source>
</evidence>
<dbReference type="SUPFAM" id="SSF52172">
    <property type="entry name" value="CheY-like"/>
    <property type="match status" value="1"/>
</dbReference>
<dbReference type="Pfam" id="PF00196">
    <property type="entry name" value="GerE"/>
    <property type="match status" value="1"/>
</dbReference>
<evidence type="ECO:0000313" key="5">
    <source>
        <dbReference type="EMBL" id="GAA1861775.1"/>
    </source>
</evidence>
<dbReference type="EMBL" id="BAAAQK010000018">
    <property type="protein sequence ID" value="GAA1861775.1"/>
    <property type="molecule type" value="Genomic_DNA"/>
</dbReference>
<dbReference type="CDD" id="cd06170">
    <property type="entry name" value="LuxR_C_like"/>
    <property type="match status" value="1"/>
</dbReference>
<dbReference type="InterPro" id="IPR039420">
    <property type="entry name" value="WalR-like"/>
</dbReference>
<dbReference type="InterPro" id="IPR036388">
    <property type="entry name" value="WH-like_DNA-bd_sf"/>
</dbReference>
<protein>
    <recommendedName>
        <fullName evidence="4">HTH luxR-type domain-containing protein</fullName>
    </recommendedName>
</protein>
<sequence>MDLVVLAVGQVPELPVGLTVRAVAAPSEAVALARTVMPDVVLVDLGGGTAAAAAVGALAAELPALPVVTIADGPDQVLDVVRAGATGYVLRTDPALPEIVRAAAAGGTAFGDGLAAHVLDATALADDSELPRLTGRETEVLKLVVEGLTARQIATRLTLSPRTVENHIQNILRKFSVPGRAALVRYAIEHGLA</sequence>
<evidence type="ECO:0000256" key="2">
    <source>
        <dbReference type="ARBA" id="ARBA00023125"/>
    </source>
</evidence>
<dbReference type="PROSITE" id="PS00622">
    <property type="entry name" value="HTH_LUXR_1"/>
    <property type="match status" value="1"/>
</dbReference>
<dbReference type="InterPro" id="IPR000792">
    <property type="entry name" value="Tscrpt_reg_LuxR_C"/>
</dbReference>
<dbReference type="Gene3D" id="3.40.50.2300">
    <property type="match status" value="1"/>
</dbReference>
<dbReference type="PRINTS" id="PR00038">
    <property type="entry name" value="HTHLUXR"/>
</dbReference>
<proteinExistence type="predicted"/>
<dbReference type="InterPro" id="IPR011006">
    <property type="entry name" value="CheY-like_superfamily"/>
</dbReference>
<dbReference type="Gene3D" id="1.10.10.10">
    <property type="entry name" value="Winged helix-like DNA-binding domain superfamily/Winged helix DNA-binding domain"/>
    <property type="match status" value="1"/>
</dbReference>
<keyword evidence="3" id="KW-0804">Transcription</keyword>
<keyword evidence="2" id="KW-0238">DNA-binding</keyword>
<feature type="domain" description="HTH luxR-type" evidence="4">
    <location>
        <begin position="126"/>
        <end position="191"/>
    </location>
</feature>
<dbReference type="InterPro" id="IPR016032">
    <property type="entry name" value="Sig_transdc_resp-reg_C-effctor"/>
</dbReference>
<dbReference type="PROSITE" id="PS50043">
    <property type="entry name" value="HTH_LUXR_2"/>
    <property type="match status" value="1"/>
</dbReference>
<evidence type="ECO:0000256" key="3">
    <source>
        <dbReference type="ARBA" id="ARBA00023163"/>
    </source>
</evidence>
<keyword evidence="1" id="KW-0805">Transcription regulation</keyword>
<dbReference type="SUPFAM" id="SSF46894">
    <property type="entry name" value="C-terminal effector domain of the bipartite response regulators"/>
    <property type="match status" value="1"/>
</dbReference>
<keyword evidence="6" id="KW-1185">Reference proteome</keyword>
<dbReference type="SMART" id="SM00421">
    <property type="entry name" value="HTH_LUXR"/>
    <property type="match status" value="1"/>
</dbReference>
<accession>A0ABN2NDN6</accession>
<gene>
    <name evidence="5" type="ORF">GCM10009836_47490</name>
</gene>